<proteinExistence type="inferred from homology"/>
<gene>
    <name evidence="10" type="ORF">ElyMa_003011700</name>
</gene>
<keyword evidence="11" id="KW-1185">Reference proteome</keyword>
<keyword evidence="5 7" id="KW-0274">FAD</keyword>
<feature type="signal peptide" evidence="8">
    <location>
        <begin position="1"/>
        <end position="18"/>
    </location>
</feature>
<feature type="binding site" evidence="7">
    <location>
        <position position="276"/>
    </location>
    <ligand>
        <name>D-dopa</name>
        <dbReference type="ChEBI" id="CHEBI:149689"/>
    </ligand>
</feature>
<evidence type="ECO:0000256" key="6">
    <source>
        <dbReference type="ARBA" id="ARBA00023002"/>
    </source>
</evidence>
<comment type="caution">
    <text evidence="10">The sequence shown here is derived from an EMBL/GenBank/DDBJ whole genome shotgun (WGS) entry which is preliminary data.</text>
</comment>
<dbReference type="Proteomes" id="UP000762676">
    <property type="component" value="Unassembled WGS sequence"/>
</dbReference>
<evidence type="ECO:0000256" key="7">
    <source>
        <dbReference type="PIRSR" id="PIRSR000189-1"/>
    </source>
</evidence>
<dbReference type="GO" id="GO:0019478">
    <property type="term" value="P:D-amino acid catabolic process"/>
    <property type="evidence" value="ECO:0007669"/>
    <property type="project" value="TreeGrafter"/>
</dbReference>
<dbReference type="Gene3D" id="3.40.50.720">
    <property type="entry name" value="NAD(P)-binding Rossmann-like Domain"/>
    <property type="match status" value="1"/>
</dbReference>
<feature type="binding site" evidence="7">
    <location>
        <position position="306"/>
    </location>
    <ligand>
        <name>D-dopa</name>
        <dbReference type="ChEBI" id="CHEBI:149689"/>
    </ligand>
</feature>
<evidence type="ECO:0000313" key="11">
    <source>
        <dbReference type="Proteomes" id="UP000762676"/>
    </source>
</evidence>
<evidence type="ECO:0000256" key="8">
    <source>
        <dbReference type="SAM" id="SignalP"/>
    </source>
</evidence>
<dbReference type="AlphaFoldDB" id="A0AAV4II54"/>
<dbReference type="PANTHER" id="PTHR11530">
    <property type="entry name" value="D-AMINO ACID OXIDASE"/>
    <property type="match status" value="1"/>
</dbReference>
<dbReference type="Pfam" id="PF01266">
    <property type="entry name" value="DAO"/>
    <property type="match status" value="1"/>
</dbReference>
<feature type="binding site" evidence="7">
    <location>
        <position position="164"/>
    </location>
    <ligand>
        <name>FAD</name>
        <dbReference type="ChEBI" id="CHEBI:57692"/>
    </ligand>
</feature>
<dbReference type="SUPFAM" id="SSF54373">
    <property type="entry name" value="FAD-linked reductases, C-terminal domain"/>
    <property type="match status" value="1"/>
</dbReference>
<organism evidence="10 11">
    <name type="scientific">Elysia marginata</name>
    <dbReference type="NCBI Taxonomy" id="1093978"/>
    <lineage>
        <taxon>Eukaryota</taxon>
        <taxon>Metazoa</taxon>
        <taxon>Spiralia</taxon>
        <taxon>Lophotrochozoa</taxon>
        <taxon>Mollusca</taxon>
        <taxon>Gastropoda</taxon>
        <taxon>Heterobranchia</taxon>
        <taxon>Euthyneura</taxon>
        <taxon>Panpulmonata</taxon>
        <taxon>Sacoglossa</taxon>
        <taxon>Placobranchoidea</taxon>
        <taxon>Plakobranchidae</taxon>
        <taxon>Elysia</taxon>
    </lineage>
</organism>
<accession>A0AAV4II54</accession>
<dbReference type="EMBL" id="BMAT01006214">
    <property type="protein sequence ID" value="GFS08352.1"/>
    <property type="molecule type" value="Genomic_DNA"/>
</dbReference>
<reference evidence="10 11" key="1">
    <citation type="journal article" date="2021" name="Elife">
        <title>Chloroplast acquisition without the gene transfer in kleptoplastic sea slugs, Plakobranchus ocellatus.</title>
        <authorList>
            <person name="Maeda T."/>
            <person name="Takahashi S."/>
            <person name="Yoshida T."/>
            <person name="Shimamura S."/>
            <person name="Takaki Y."/>
            <person name="Nagai Y."/>
            <person name="Toyoda A."/>
            <person name="Suzuki Y."/>
            <person name="Arimoto A."/>
            <person name="Ishii H."/>
            <person name="Satoh N."/>
            <person name="Nishiyama T."/>
            <person name="Hasebe M."/>
            <person name="Maruyama T."/>
            <person name="Minagawa J."/>
            <person name="Obokata J."/>
            <person name="Shigenobu S."/>
        </authorList>
    </citation>
    <scope>NUCLEOTIDE SEQUENCE [LARGE SCALE GENOMIC DNA]</scope>
</reference>
<dbReference type="GO" id="GO:0071949">
    <property type="term" value="F:FAD binding"/>
    <property type="evidence" value="ECO:0007669"/>
    <property type="project" value="InterPro"/>
</dbReference>
<dbReference type="GO" id="GO:0005782">
    <property type="term" value="C:peroxisomal matrix"/>
    <property type="evidence" value="ECO:0007669"/>
    <property type="project" value="UniProtKB-SubCell"/>
</dbReference>
<dbReference type="InterPro" id="IPR006076">
    <property type="entry name" value="FAD-dep_OxRdtase"/>
</dbReference>
<dbReference type="Gene3D" id="3.30.9.10">
    <property type="entry name" value="D-Amino Acid Oxidase, subunit A, domain 2"/>
    <property type="match status" value="1"/>
</dbReference>
<evidence type="ECO:0000256" key="2">
    <source>
        <dbReference type="ARBA" id="ARBA00004253"/>
    </source>
</evidence>
<dbReference type="PROSITE" id="PS00677">
    <property type="entry name" value="DAO"/>
    <property type="match status" value="1"/>
</dbReference>
<protein>
    <submittedName>
        <fullName evidence="10">D-aspartate oxidase</fullName>
    </submittedName>
</protein>
<dbReference type="InterPro" id="IPR023209">
    <property type="entry name" value="DAO"/>
</dbReference>
<keyword evidence="4" id="KW-0285">Flavoprotein</keyword>
<dbReference type="InterPro" id="IPR006181">
    <property type="entry name" value="D-amino_acid_oxidase_CS"/>
</dbReference>
<keyword evidence="8" id="KW-0732">Signal</keyword>
<evidence type="ECO:0000259" key="9">
    <source>
        <dbReference type="Pfam" id="PF01266"/>
    </source>
</evidence>
<feature type="domain" description="FAD dependent oxidoreductase" evidence="9">
    <location>
        <begin position="4"/>
        <end position="321"/>
    </location>
</feature>
<comment type="similarity">
    <text evidence="3">Belongs to the DAMOX/DASOX family.</text>
</comment>
<dbReference type="PIRSF" id="PIRSF000189">
    <property type="entry name" value="D-aa_oxidase"/>
    <property type="match status" value="1"/>
</dbReference>
<feature type="binding site" evidence="7">
    <location>
        <position position="181"/>
    </location>
    <ligand>
        <name>FAD</name>
        <dbReference type="ChEBI" id="CHEBI:57692"/>
    </ligand>
</feature>
<comment type="subcellular location">
    <subcellularLocation>
        <location evidence="2">Peroxisome matrix</location>
    </subcellularLocation>
</comment>
<evidence type="ECO:0000256" key="4">
    <source>
        <dbReference type="ARBA" id="ARBA00022630"/>
    </source>
</evidence>
<dbReference type="PANTHER" id="PTHR11530:SF11">
    <property type="entry name" value="D-ASPARTATE OXIDASE"/>
    <property type="match status" value="1"/>
</dbReference>
<evidence type="ECO:0000256" key="1">
    <source>
        <dbReference type="ARBA" id="ARBA00001974"/>
    </source>
</evidence>
<feature type="chain" id="PRO_5043887294" evidence="8">
    <location>
        <begin position="19"/>
        <end position="341"/>
    </location>
</feature>
<evidence type="ECO:0000313" key="10">
    <source>
        <dbReference type="EMBL" id="GFS08352.1"/>
    </source>
</evidence>
<sequence length="341" mass="37631">MAPRILVLGAGINGLSSAVCVQQACPLAQVQLVAEHFSPDTTSDGAGGSWGPYLLGDTDQELILRLSEITYNHLLRLANSSLAGVVKAQKISGYHLYRNLPAGRQFWRHLVAGFRQLTDEEMKQYPLFDSGTFYTAVTVDVTPYLSWLMKRFKACGGTTRQARVDNIEEVAADFDIVINCTGLASRRLFNDDDVFPIRGQVWKKVKKPNPAVLFCFLPALTNGSRVEYLTVGGTSQVGDWNTRVDPADSAAIWNKAVTIFPMLKHATPLEVWAGLRPARKSLRLEMQAIETHGRSIKVIHNYGHSGSGITLHWGCALEVTAMVLEALGTEKEHIKRVVSRL</sequence>
<dbReference type="SUPFAM" id="SSF51971">
    <property type="entry name" value="Nucleotide-binding domain"/>
    <property type="match status" value="1"/>
</dbReference>
<evidence type="ECO:0000256" key="3">
    <source>
        <dbReference type="ARBA" id="ARBA00006730"/>
    </source>
</evidence>
<feature type="binding site" evidence="7">
    <location>
        <begin position="42"/>
        <end position="43"/>
    </location>
    <ligand>
        <name>FAD</name>
        <dbReference type="ChEBI" id="CHEBI:57692"/>
    </ligand>
</feature>
<dbReference type="GO" id="GO:0003884">
    <property type="term" value="F:D-amino-acid oxidase activity"/>
    <property type="evidence" value="ECO:0007669"/>
    <property type="project" value="InterPro"/>
</dbReference>
<evidence type="ECO:0000256" key="5">
    <source>
        <dbReference type="ARBA" id="ARBA00022827"/>
    </source>
</evidence>
<keyword evidence="6" id="KW-0560">Oxidoreductase</keyword>
<comment type="cofactor">
    <cofactor evidence="1 7">
        <name>FAD</name>
        <dbReference type="ChEBI" id="CHEBI:57692"/>
    </cofactor>
</comment>
<name>A0AAV4II54_9GAST</name>